<dbReference type="RefSeq" id="WP_010604421.1">
    <property type="nucleotide sequence ID" value="NZ_NKHF01000208.1"/>
</dbReference>
<dbReference type="Proteomes" id="UP000228621">
    <property type="component" value="Unassembled WGS sequence"/>
</dbReference>
<name>A0A2A5JJ88_PSEO7</name>
<dbReference type="AlphaFoldDB" id="A0A2A5JJ88"/>
<evidence type="ECO:0000259" key="1">
    <source>
        <dbReference type="PROSITE" id="PS50943"/>
    </source>
</evidence>
<evidence type="ECO:0000313" key="3">
    <source>
        <dbReference type="Proteomes" id="UP000228621"/>
    </source>
</evidence>
<evidence type="ECO:0000313" key="2">
    <source>
        <dbReference type="EMBL" id="PCK29518.1"/>
    </source>
</evidence>
<proteinExistence type="predicted"/>
<dbReference type="InterPro" id="IPR001387">
    <property type="entry name" value="Cro/C1-type_HTH"/>
</dbReference>
<sequence>MNPTEIKDAIADEGYTLSMVAAALGVNLATVSGVVCGHSQSRRIAEAISKIIKKPINEVFPDKSAYTNPRVLRGEERKQGIAQLQQLLAAS</sequence>
<accession>A0A2A5JJ88</accession>
<comment type="caution">
    <text evidence="2">The sequence shown here is derived from an EMBL/GenBank/DDBJ whole genome shotgun (WGS) entry which is preliminary data.</text>
</comment>
<gene>
    <name evidence="2" type="ORF">CEX98_22585</name>
</gene>
<reference evidence="3" key="1">
    <citation type="journal article" date="2019" name="Genome Announc.">
        <title>Draft Genome Sequence of Pseudoalteromonas piscicida Strain 36Y ROTHPW, an Hypersaline Seawater Isolate from the South Coast of Sonora, Mexico.</title>
        <authorList>
            <person name="Sanchez-Diaz R."/>
            <person name="Molina-Garza Z.J."/>
            <person name="Cruz-Suarez L.E."/>
            <person name="Selvin J."/>
            <person name="Kiran G.S."/>
            <person name="Ibarra-Gamez J.C."/>
            <person name="Gomez-Gil B."/>
            <person name="Galaviz-Silva L."/>
        </authorList>
    </citation>
    <scope>NUCLEOTIDE SEQUENCE [LARGE SCALE GENOMIC DNA]</scope>
    <source>
        <strain evidence="3">36Y_RITHPW</strain>
    </source>
</reference>
<dbReference type="InterPro" id="IPR010982">
    <property type="entry name" value="Lambda_DNA-bd_dom_sf"/>
</dbReference>
<keyword evidence="3" id="KW-1185">Reference proteome</keyword>
<dbReference type="Gene3D" id="1.10.260.40">
    <property type="entry name" value="lambda repressor-like DNA-binding domains"/>
    <property type="match status" value="1"/>
</dbReference>
<dbReference type="EMBL" id="NKHF01000208">
    <property type="protein sequence ID" value="PCK29518.1"/>
    <property type="molecule type" value="Genomic_DNA"/>
</dbReference>
<organism evidence="2 3">
    <name type="scientific">Pseudoalteromonas piscicida</name>
    <dbReference type="NCBI Taxonomy" id="43662"/>
    <lineage>
        <taxon>Bacteria</taxon>
        <taxon>Pseudomonadati</taxon>
        <taxon>Pseudomonadota</taxon>
        <taxon>Gammaproteobacteria</taxon>
        <taxon>Alteromonadales</taxon>
        <taxon>Pseudoalteromonadaceae</taxon>
        <taxon>Pseudoalteromonas</taxon>
    </lineage>
</organism>
<protein>
    <submittedName>
        <fullName evidence="2">DNA-binding protein</fullName>
    </submittedName>
</protein>
<feature type="domain" description="HTH cro/C1-type" evidence="1">
    <location>
        <begin position="6"/>
        <end position="59"/>
    </location>
</feature>
<keyword evidence="2" id="KW-0238">DNA-binding</keyword>
<dbReference type="GO" id="GO:0003677">
    <property type="term" value="F:DNA binding"/>
    <property type="evidence" value="ECO:0007669"/>
    <property type="project" value="UniProtKB-KW"/>
</dbReference>
<dbReference type="OrthoDB" id="5683648at2"/>
<dbReference type="PROSITE" id="PS50943">
    <property type="entry name" value="HTH_CROC1"/>
    <property type="match status" value="1"/>
</dbReference>